<name>A0A9Q1F5A7_SYNKA</name>
<comment type="caution">
    <text evidence="2">The sequence shown here is derived from an EMBL/GenBank/DDBJ whole genome shotgun (WGS) entry which is preliminary data.</text>
</comment>
<feature type="compositionally biased region" description="Low complexity" evidence="1">
    <location>
        <begin position="1"/>
        <end position="12"/>
    </location>
</feature>
<sequence>MLLSALGAAGSGAKEEGWGVGGQAKPEEGTGPRTGPDPESERPADGAGEQTGEDVPRTVPRQETEERPEMEASEQGGMSSGESDNVGGSGAVDGAGVSADNPDKGVPNQQMERQEQERKKEAMEEALDKGCRKGEGELSPAWRTCYKPPPPKSPAEKRSQTTAAREGVETKTHDKNREGQHARTGVSQYGGPRGHRHARGQSSGISGPRHGRVCASEPLHTGWKEDDRVTAGFVKRPDPPSLGEGWLCLHSTRVTCTSCC</sequence>
<feature type="region of interest" description="Disordered" evidence="1">
    <location>
        <begin position="1"/>
        <end position="226"/>
    </location>
</feature>
<evidence type="ECO:0000313" key="3">
    <source>
        <dbReference type="Proteomes" id="UP001152622"/>
    </source>
</evidence>
<feature type="compositionally biased region" description="Basic and acidic residues" evidence="1">
    <location>
        <begin position="54"/>
        <end position="70"/>
    </location>
</feature>
<dbReference type="Proteomes" id="UP001152622">
    <property type="component" value="Chromosome 8"/>
</dbReference>
<feature type="compositionally biased region" description="Basic and acidic residues" evidence="1">
    <location>
        <begin position="112"/>
        <end position="136"/>
    </location>
</feature>
<evidence type="ECO:0000256" key="1">
    <source>
        <dbReference type="SAM" id="MobiDB-lite"/>
    </source>
</evidence>
<proteinExistence type="predicted"/>
<keyword evidence="3" id="KW-1185">Reference proteome</keyword>
<dbReference type="EMBL" id="JAINUF010000008">
    <property type="protein sequence ID" value="KAJ8351451.1"/>
    <property type="molecule type" value="Genomic_DNA"/>
</dbReference>
<dbReference type="AlphaFoldDB" id="A0A9Q1F5A7"/>
<gene>
    <name evidence="2" type="ORF">SKAU_G00229270</name>
</gene>
<protein>
    <submittedName>
        <fullName evidence="2">Uncharacterized protein</fullName>
    </submittedName>
</protein>
<reference evidence="2" key="1">
    <citation type="journal article" date="2023" name="Science">
        <title>Genome structures resolve the early diversification of teleost fishes.</title>
        <authorList>
            <person name="Parey E."/>
            <person name="Louis A."/>
            <person name="Montfort J."/>
            <person name="Bouchez O."/>
            <person name="Roques C."/>
            <person name="Iampietro C."/>
            <person name="Lluch J."/>
            <person name="Castinel A."/>
            <person name="Donnadieu C."/>
            <person name="Desvignes T."/>
            <person name="Floi Bucao C."/>
            <person name="Jouanno E."/>
            <person name="Wen M."/>
            <person name="Mejri S."/>
            <person name="Dirks R."/>
            <person name="Jansen H."/>
            <person name="Henkel C."/>
            <person name="Chen W.J."/>
            <person name="Zahm M."/>
            <person name="Cabau C."/>
            <person name="Klopp C."/>
            <person name="Thompson A.W."/>
            <person name="Robinson-Rechavi M."/>
            <person name="Braasch I."/>
            <person name="Lecointre G."/>
            <person name="Bobe J."/>
            <person name="Postlethwait J.H."/>
            <person name="Berthelot C."/>
            <person name="Roest Crollius H."/>
            <person name="Guiguen Y."/>
        </authorList>
    </citation>
    <scope>NUCLEOTIDE SEQUENCE</scope>
    <source>
        <strain evidence="2">WJC10195</strain>
    </source>
</reference>
<feature type="compositionally biased region" description="Basic and acidic residues" evidence="1">
    <location>
        <begin position="166"/>
        <end position="181"/>
    </location>
</feature>
<organism evidence="2 3">
    <name type="scientific">Synaphobranchus kaupii</name>
    <name type="common">Kaup's arrowtooth eel</name>
    <dbReference type="NCBI Taxonomy" id="118154"/>
    <lineage>
        <taxon>Eukaryota</taxon>
        <taxon>Metazoa</taxon>
        <taxon>Chordata</taxon>
        <taxon>Craniata</taxon>
        <taxon>Vertebrata</taxon>
        <taxon>Euteleostomi</taxon>
        <taxon>Actinopterygii</taxon>
        <taxon>Neopterygii</taxon>
        <taxon>Teleostei</taxon>
        <taxon>Anguilliformes</taxon>
        <taxon>Synaphobranchidae</taxon>
        <taxon>Synaphobranchus</taxon>
    </lineage>
</organism>
<evidence type="ECO:0000313" key="2">
    <source>
        <dbReference type="EMBL" id="KAJ8351451.1"/>
    </source>
</evidence>
<accession>A0A9Q1F5A7</accession>